<feature type="compositionally biased region" description="Polar residues" evidence="1">
    <location>
        <begin position="28"/>
        <end position="43"/>
    </location>
</feature>
<organism evidence="2 3">
    <name type="scientific">Brenthis ino</name>
    <name type="common">lesser marbled fritillary</name>
    <dbReference type="NCBI Taxonomy" id="405034"/>
    <lineage>
        <taxon>Eukaryota</taxon>
        <taxon>Metazoa</taxon>
        <taxon>Ecdysozoa</taxon>
        <taxon>Arthropoda</taxon>
        <taxon>Hexapoda</taxon>
        <taxon>Insecta</taxon>
        <taxon>Pterygota</taxon>
        <taxon>Neoptera</taxon>
        <taxon>Endopterygota</taxon>
        <taxon>Lepidoptera</taxon>
        <taxon>Glossata</taxon>
        <taxon>Ditrysia</taxon>
        <taxon>Papilionoidea</taxon>
        <taxon>Nymphalidae</taxon>
        <taxon>Heliconiinae</taxon>
        <taxon>Argynnini</taxon>
        <taxon>Brenthis</taxon>
    </lineage>
</organism>
<reference evidence="2" key="1">
    <citation type="submission" date="2021-12" db="EMBL/GenBank/DDBJ databases">
        <authorList>
            <person name="Martin H S."/>
        </authorList>
    </citation>
    <scope>NUCLEOTIDE SEQUENCE</scope>
</reference>
<dbReference type="Proteomes" id="UP000838878">
    <property type="component" value="Chromosome 13"/>
</dbReference>
<dbReference type="EMBL" id="OV170233">
    <property type="protein sequence ID" value="CAH0718548.1"/>
    <property type="molecule type" value="Genomic_DNA"/>
</dbReference>
<gene>
    <name evidence="2" type="ORF">BINO364_LOCUS5012</name>
</gene>
<evidence type="ECO:0000313" key="3">
    <source>
        <dbReference type="Proteomes" id="UP000838878"/>
    </source>
</evidence>
<keyword evidence="3" id="KW-1185">Reference proteome</keyword>
<dbReference type="AlphaFoldDB" id="A0A8J9UDY0"/>
<dbReference type="OrthoDB" id="7480622at2759"/>
<evidence type="ECO:0000313" key="2">
    <source>
        <dbReference type="EMBL" id="CAH0718548.1"/>
    </source>
</evidence>
<name>A0A8J9UDY0_9NEOP</name>
<feature type="region of interest" description="Disordered" evidence="1">
    <location>
        <begin position="1"/>
        <end position="43"/>
    </location>
</feature>
<protein>
    <submittedName>
        <fullName evidence="2">Uncharacterized protein</fullName>
    </submittedName>
</protein>
<proteinExistence type="predicted"/>
<accession>A0A8J9UDY0</accession>
<sequence length="104" mass="11482">MGGANAPITSLQEAKYETQNGPPKADNQKQNNNILPQYTTTTSAPVHTTDAAALRTVTRNIDIQNAQQNDWLVFETVMGGRDEETECKKLGCDTSVWLLILEMD</sequence>
<evidence type="ECO:0000256" key="1">
    <source>
        <dbReference type="SAM" id="MobiDB-lite"/>
    </source>
</evidence>
<feature type="non-terminal residue" evidence="2">
    <location>
        <position position="104"/>
    </location>
</feature>
<feature type="compositionally biased region" description="Polar residues" evidence="1">
    <location>
        <begin position="7"/>
        <end position="21"/>
    </location>
</feature>